<sequence length="279" mass="30561">MRLVTWNIQCGKGCDGVTDLARIVAVAKEMADADVFCFQEVSSGFSKLDGDMDQSAQIAALLPGYLPVFRPAIETMDGANVLHQFGNMTLSRLPILQIANHLLPWPGAGAMRSMRRHALEVTVQAAFGALRIVNTHLEYHSAGQREAQITRLLDLQQEASTSPKVSDSQHNDPYGGQTVAASSLLCGDFNFDVSDSQHALIHQSVRSGLNYRDAWTICHPGQSRSPTCGLYDHAQWVDGPDCRDFIFTTEDLTGLVRRVEVNGKTDASDHQPILIELAD</sequence>
<dbReference type="GO" id="GO:0016787">
    <property type="term" value="F:hydrolase activity"/>
    <property type="evidence" value="ECO:0007669"/>
    <property type="project" value="UniProtKB-KW"/>
</dbReference>
<dbReference type="InterPro" id="IPR051916">
    <property type="entry name" value="GPI-anchor_lipid_remodeler"/>
</dbReference>
<dbReference type="Gene3D" id="3.60.10.10">
    <property type="entry name" value="Endonuclease/exonuclease/phosphatase"/>
    <property type="match status" value="1"/>
</dbReference>
<keyword evidence="3" id="KW-1185">Reference proteome</keyword>
<dbReference type="EMBL" id="JAZHRV010000001">
    <property type="protein sequence ID" value="MEH2558080.1"/>
    <property type="molecule type" value="Genomic_DNA"/>
</dbReference>
<evidence type="ECO:0000259" key="1">
    <source>
        <dbReference type="Pfam" id="PF03372"/>
    </source>
</evidence>
<evidence type="ECO:0000313" key="2">
    <source>
        <dbReference type="EMBL" id="MEH2558080.1"/>
    </source>
</evidence>
<dbReference type="PANTHER" id="PTHR14859">
    <property type="entry name" value="CALCOFLUOR WHITE HYPERSENSITIVE PROTEIN PRECURSOR"/>
    <property type="match status" value="1"/>
</dbReference>
<gene>
    <name evidence="2" type="ORF">V1286_005609</name>
</gene>
<feature type="domain" description="Endonuclease/exonuclease/phosphatase" evidence="1">
    <location>
        <begin position="4"/>
        <end position="270"/>
    </location>
</feature>
<dbReference type="PANTHER" id="PTHR14859:SF1">
    <property type="entry name" value="PGAP2-INTERACTING PROTEIN"/>
    <property type="match status" value="1"/>
</dbReference>
<dbReference type="Pfam" id="PF03372">
    <property type="entry name" value="Exo_endo_phos"/>
    <property type="match status" value="1"/>
</dbReference>
<organism evidence="2 3">
    <name type="scientific">Bradyrhizobium algeriense</name>
    <dbReference type="NCBI Taxonomy" id="634784"/>
    <lineage>
        <taxon>Bacteria</taxon>
        <taxon>Pseudomonadati</taxon>
        <taxon>Pseudomonadota</taxon>
        <taxon>Alphaproteobacteria</taxon>
        <taxon>Hyphomicrobiales</taxon>
        <taxon>Nitrobacteraceae</taxon>
        <taxon>Bradyrhizobium</taxon>
    </lineage>
</organism>
<dbReference type="GO" id="GO:0004519">
    <property type="term" value="F:endonuclease activity"/>
    <property type="evidence" value="ECO:0007669"/>
    <property type="project" value="UniProtKB-KW"/>
</dbReference>
<proteinExistence type="predicted"/>
<keyword evidence="2" id="KW-0378">Hydrolase</keyword>
<keyword evidence="2" id="KW-0540">Nuclease</keyword>
<dbReference type="Proteomes" id="UP001364224">
    <property type="component" value="Unassembled WGS sequence"/>
</dbReference>
<protein>
    <submittedName>
        <fullName evidence="2">Endonuclease/exonuclease/phosphatase family metal-dependent hydrolase</fullName>
    </submittedName>
</protein>
<dbReference type="SUPFAM" id="SSF56219">
    <property type="entry name" value="DNase I-like"/>
    <property type="match status" value="1"/>
</dbReference>
<evidence type="ECO:0000313" key="3">
    <source>
        <dbReference type="Proteomes" id="UP001364224"/>
    </source>
</evidence>
<reference evidence="2 3" key="1">
    <citation type="submission" date="2024-02" db="EMBL/GenBank/DDBJ databases">
        <title>Adaptive strategies in a cosmopolitan and abundant soil bacterium.</title>
        <authorList>
            <person name="Carini P."/>
        </authorList>
    </citation>
    <scope>NUCLEOTIDE SEQUENCE [LARGE SCALE GENOMIC DNA]</scope>
    <source>
        <strain evidence="2 3">AZCC 1608</strain>
    </source>
</reference>
<accession>A0ABU8BHW0</accession>
<dbReference type="RefSeq" id="WP_334484905.1">
    <property type="nucleotide sequence ID" value="NZ_JAZHRV010000001.1"/>
</dbReference>
<name>A0ABU8BHW0_9BRAD</name>
<dbReference type="InterPro" id="IPR005135">
    <property type="entry name" value="Endo/exonuclease/phosphatase"/>
</dbReference>
<keyword evidence="2" id="KW-0255">Endonuclease</keyword>
<dbReference type="InterPro" id="IPR036691">
    <property type="entry name" value="Endo/exonu/phosph_ase_sf"/>
</dbReference>
<comment type="caution">
    <text evidence="2">The sequence shown here is derived from an EMBL/GenBank/DDBJ whole genome shotgun (WGS) entry which is preliminary data.</text>
</comment>